<organism evidence="5 6">
    <name type="scientific">Sander lucioperca</name>
    <name type="common">Pike-perch</name>
    <name type="synonym">Perca lucioperca</name>
    <dbReference type="NCBI Taxonomy" id="283035"/>
    <lineage>
        <taxon>Eukaryota</taxon>
        <taxon>Metazoa</taxon>
        <taxon>Chordata</taxon>
        <taxon>Craniata</taxon>
        <taxon>Vertebrata</taxon>
        <taxon>Euteleostomi</taxon>
        <taxon>Actinopterygii</taxon>
        <taxon>Neopterygii</taxon>
        <taxon>Teleostei</taxon>
        <taxon>Neoteleostei</taxon>
        <taxon>Acanthomorphata</taxon>
        <taxon>Eupercaria</taxon>
        <taxon>Perciformes</taxon>
        <taxon>Percoidei</taxon>
        <taxon>Percidae</taxon>
        <taxon>Luciopercinae</taxon>
        <taxon>Sander</taxon>
    </lineage>
</organism>
<gene>
    <name evidence="5" type="primary">LOC116052190</name>
</gene>
<dbReference type="SUPFAM" id="SSF53955">
    <property type="entry name" value="Lysozyme-like"/>
    <property type="match status" value="1"/>
</dbReference>
<dbReference type="GeneTree" id="ENSGT00770000121010"/>
<dbReference type="SMART" id="SM00263">
    <property type="entry name" value="LYZ1"/>
    <property type="match status" value="1"/>
</dbReference>
<feature type="chain" id="PRO_5034894340" evidence="3">
    <location>
        <begin position="22"/>
        <end position="350"/>
    </location>
</feature>
<dbReference type="Ensembl" id="ENSSLUT00000031699.1">
    <property type="protein sequence ID" value="ENSSLUP00000030720.1"/>
    <property type="gene ID" value="ENSSLUG00000013745.1"/>
</dbReference>
<evidence type="ECO:0000313" key="5">
    <source>
        <dbReference type="Ensembl" id="ENSSLUP00000030720.1"/>
    </source>
</evidence>
<accession>A0A8C9YUV8</accession>
<evidence type="ECO:0000256" key="2">
    <source>
        <dbReference type="SAM" id="MobiDB-lite"/>
    </source>
</evidence>
<dbReference type="InterPro" id="IPR023346">
    <property type="entry name" value="Lysozyme-like_dom_sf"/>
</dbReference>
<dbReference type="PANTHER" id="PTHR11407">
    <property type="entry name" value="LYSOZYME C"/>
    <property type="match status" value="1"/>
</dbReference>
<protein>
    <submittedName>
        <fullName evidence="5">Protein starmaker-like</fullName>
    </submittedName>
</protein>
<reference evidence="5" key="2">
    <citation type="submission" date="2025-09" db="UniProtKB">
        <authorList>
            <consortium name="Ensembl"/>
        </authorList>
    </citation>
    <scope>IDENTIFICATION</scope>
</reference>
<feature type="compositionally biased region" description="Basic and acidic residues" evidence="2">
    <location>
        <begin position="191"/>
        <end position="203"/>
    </location>
</feature>
<dbReference type="GO" id="GO:0003796">
    <property type="term" value="F:lysozyme activity"/>
    <property type="evidence" value="ECO:0007669"/>
    <property type="project" value="TreeGrafter"/>
</dbReference>
<feature type="signal peptide" evidence="3">
    <location>
        <begin position="1"/>
        <end position="21"/>
    </location>
</feature>
<dbReference type="Pfam" id="PF00062">
    <property type="entry name" value="Lys"/>
    <property type="match status" value="1"/>
</dbReference>
<dbReference type="Gene3D" id="1.10.530.10">
    <property type="match status" value="1"/>
</dbReference>
<dbReference type="AlphaFoldDB" id="A0A8C9YUV8"/>
<dbReference type="PROSITE" id="PS51348">
    <property type="entry name" value="GLYCOSYL_HYDROL_F22_2"/>
    <property type="match status" value="1"/>
</dbReference>
<dbReference type="InterPro" id="IPR001916">
    <property type="entry name" value="Glyco_hydro_22"/>
</dbReference>
<dbReference type="InterPro" id="IPR019799">
    <property type="entry name" value="Glyco_hydro_22_CS"/>
</dbReference>
<feature type="compositionally biased region" description="Low complexity" evidence="2">
    <location>
        <begin position="105"/>
        <end position="139"/>
    </location>
</feature>
<sequence length="350" mass="38854">MKFGLLVVLAVAVLVPSLSEGRTVSRCELKEKLGQAITLPPRLQKFKEEYLAIVICEVNSRSRLNTGLVKVFGKRRTTTTARPTTTVTTLAPRVNETTAETITTQPTTTQLTTTQPTTTQLTTTQPTTTQPTTTQPIPTDATNSTIVLNRRKRGVSSEEFDSAEMHSSQGELLNEGDEVTMQGVNGTVDEGGDKAKDSDKRDEGEDEDSDEKDEDEDEDSDERDEDEAEDGGKRKKRSKEDRSSEDRSSKDRSSKDRSSEDRSSEDRSSEETNRSSLGLYGIFQLSDETFCNSGYRSSKNKCNTTCDAFTDDDISDDIACFVKTDQWGLFLKSASRLCQIGTKNYFDECK</sequence>
<feature type="compositionally biased region" description="Basic and acidic residues" evidence="2">
    <location>
        <begin position="238"/>
        <end position="273"/>
    </location>
</feature>
<evidence type="ECO:0000259" key="4">
    <source>
        <dbReference type="PROSITE" id="PS00128"/>
    </source>
</evidence>
<name>A0A8C9YUV8_SANLU</name>
<reference evidence="5" key="1">
    <citation type="submission" date="2025-08" db="UniProtKB">
        <authorList>
            <consortium name="Ensembl"/>
        </authorList>
    </citation>
    <scope>IDENTIFICATION</scope>
</reference>
<evidence type="ECO:0000256" key="1">
    <source>
        <dbReference type="ARBA" id="ARBA00023157"/>
    </source>
</evidence>
<keyword evidence="3" id="KW-0732">Signal</keyword>
<dbReference type="PANTHER" id="PTHR11407:SF69">
    <property type="entry name" value="LYSOZYME C, MILK ISOZYME"/>
    <property type="match status" value="1"/>
</dbReference>
<feature type="compositionally biased region" description="Acidic residues" evidence="2">
    <location>
        <begin position="204"/>
        <end position="229"/>
    </location>
</feature>
<proteinExistence type="predicted"/>
<evidence type="ECO:0000313" key="6">
    <source>
        <dbReference type="Proteomes" id="UP000694568"/>
    </source>
</evidence>
<dbReference type="PROSITE" id="PS00128">
    <property type="entry name" value="GLYCOSYL_HYDROL_F22_1"/>
    <property type="match status" value="1"/>
</dbReference>
<feature type="domain" description="Glycosyl hydrolases family 22 (GH22)" evidence="4">
    <location>
        <begin position="302"/>
        <end position="320"/>
    </location>
</feature>
<evidence type="ECO:0000256" key="3">
    <source>
        <dbReference type="SAM" id="SignalP"/>
    </source>
</evidence>
<keyword evidence="1" id="KW-1015">Disulfide bond</keyword>
<feature type="region of interest" description="Disordered" evidence="2">
    <location>
        <begin position="105"/>
        <end position="274"/>
    </location>
</feature>
<dbReference type="Proteomes" id="UP000694568">
    <property type="component" value="Unplaced"/>
</dbReference>
<keyword evidence="6" id="KW-1185">Reference proteome</keyword>